<dbReference type="InterPro" id="IPR019734">
    <property type="entry name" value="TPR_rpt"/>
</dbReference>
<organism evidence="2 3">
    <name type="scientific">Oryzomonas rubra</name>
    <dbReference type="NCBI Taxonomy" id="2509454"/>
    <lineage>
        <taxon>Bacteria</taxon>
        <taxon>Pseudomonadati</taxon>
        <taxon>Thermodesulfobacteriota</taxon>
        <taxon>Desulfuromonadia</taxon>
        <taxon>Geobacterales</taxon>
        <taxon>Geobacteraceae</taxon>
        <taxon>Oryzomonas</taxon>
    </lineage>
</organism>
<dbReference type="AlphaFoldDB" id="A0A5A9XBB1"/>
<name>A0A5A9XBB1_9BACT</name>
<keyword evidence="1" id="KW-0802">TPR repeat</keyword>
<protein>
    <submittedName>
        <fullName evidence="2">Tetratricopeptide repeat protein</fullName>
    </submittedName>
</protein>
<evidence type="ECO:0000256" key="1">
    <source>
        <dbReference type="PROSITE-ProRule" id="PRU00339"/>
    </source>
</evidence>
<proteinExistence type="predicted"/>
<keyword evidence="3" id="KW-1185">Reference proteome</keyword>
<dbReference type="Pfam" id="PF13174">
    <property type="entry name" value="TPR_6"/>
    <property type="match status" value="1"/>
</dbReference>
<feature type="repeat" description="TPR" evidence="1">
    <location>
        <begin position="234"/>
        <end position="267"/>
    </location>
</feature>
<reference evidence="2 3" key="1">
    <citation type="submission" date="2019-04" db="EMBL/GenBank/DDBJ databases">
        <title>Geobacter ruber sp. nov., ferric-reducing bacteria isolated from paddy soil.</title>
        <authorList>
            <person name="Xu Z."/>
            <person name="Masuda Y."/>
            <person name="Itoh H."/>
            <person name="Senoo K."/>
        </authorList>
    </citation>
    <scope>NUCLEOTIDE SEQUENCE [LARGE SCALE GENOMIC DNA]</scope>
    <source>
        <strain evidence="2 3">Red88</strain>
    </source>
</reference>
<comment type="caution">
    <text evidence="2">The sequence shown here is derived from an EMBL/GenBank/DDBJ whole genome shotgun (WGS) entry which is preliminary data.</text>
</comment>
<sequence length="707" mass="79615">MLFYRCGIGALTRNVILAKAMLLVLSAVFAVAALFPTPAQASIPNRVFRVDIRPKQGYTRIILRLQENPQFTVASLPGNRLRLTLQDTDGPLFHKYRRYSDASIGGLLFSRCGSNLQVTFQAASGTGWRDATVGGTCAIALDVGTKFAPAPPRLYIAGRERIWNGVEKLVRDFDPPLKTDIPFVPTDRQILKNILNDSDQQAFMAAEAALYKGSLTEAEEAFTQFASRLSAVRPLALYRLGETWYKLQKYPQALAAFREAEKIWPAFLTFNPSVTFYYGDSIARSGDLAGARVLLARLIARLADKKYAPTLLVRLADILTRQGHDREALAIYRTVADNFPDNKANQMAQLRLADRDFLRATPWDYQRLSDLYLNISRQNSDVDMREEALFKHVLLHAIHGDASDALQQVVSFQKRFPRGVYVTVCRTIREVLVAQVYHESSWRKDAPGLIRFVEEHQDYLAACMDAPDFLPDVVKAYDEAGRPIELIKFFSTLLDHQWVGTNGPYLYEEIASNADLLGDSALAEKTLRAFLRKYPTHPRARLMLERLGGVYFMGGKYQEARDTLLWLLNKKERAQRSESYYYLGRSLWEQKGAAQAGKAMDLYIATAGRDAKDTHLLPDAYYVAASARLATGDRKGALRILDAGIKLPDNERNEEFLYKAGEITALEGKKLVARAYFEQVIKKGKDDDWKKLAQQAIESLDVGPAKR</sequence>
<dbReference type="SUPFAM" id="SSF48452">
    <property type="entry name" value="TPR-like"/>
    <property type="match status" value="2"/>
</dbReference>
<dbReference type="InterPro" id="IPR011990">
    <property type="entry name" value="TPR-like_helical_dom_sf"/>
</dbReference>
<dbReference type="EMBL" id="SRSD01000008">
    <property type="protein sequence ID" value="KAA0889735.1"/>
    <property type="molecule type" value="Genomic_DNA"/>
</dbReference>
<dbReference type="PROSITE" id="PS50005">
    <property type="entry name" value="TPR"/>
    <property type="match status" value="1"/>
</dbReference>
<evidence type="ECO:0000313" key="2">
    <source>
        <dbReference type="EMBL" id="KAA0889735.1"/>
    </source>
</evidence>
<accession>A0A5A9XBB1</accession>
<evidence type="ECO:0000313" key="3">
    <source>
        <dbReference type="Proteomes" id="UP000324298"/>
    </source>
</evidence>
<dbReference type="Gene3D" id="1.25.40.10">
    <property type="entry name" value="Tetratricopeptide repeat domain"/>
    <property type="match status" value="4"/>
</dbReference>
<gene>
    <name evidence="2" type="ORF">ET418_13240</name>
</gene>
<dbReference type="SMART" id="SM00028">
    <property type="entry name" value="TPR"/>
    <property type="match status" value="3"/>
</dbReference>
<dbReference type="Pfam" id="PF13432">
    <property type="entry name" value="TPR_16"/>
    <property type="match status" value="2"/>
</dbReference>
<dbReference type="Proteomes" id="UP000324298">
    <property type="component" value="Unassembled WGS sequence"/>
</dbReference>
<dbReference type="OrthoDB" id="5428062at2"/>